<organism evidence="2 3">
    <name type="scientific">Catenulispora subtropica</name>
    <dbReference type="NCBI Taxonomy" id="450798"/>
    <lineage>
        <taxon>Bacteria</taxon>
        <taxon>Bacillati</taxon>
        <taxon>Actinomycetota</taxon>
        <taxon>Actinomycetes</taxon>
        <taxon>Catenulisporales</taxon>
        <taxon>Catenulisporaceae</taxon>
        <taxon>Catenulispora</taxon>
    </lineage>
</organism>
<proteinExistence type="predicted"/>
<feature type="region of interest" description="Disordered" evidence="1">
    <location>
        <begin position="1"/>
        <end position="37"/>
    </location>
</feature>
<protein>
    <submittedName>
        <fullName evidence="2">Uncharacterized protein</fullName>
    </submittedName>
</protein>
<dbReference type="Proteomes" id="UP001499854">
    <property type="component" value="Unassembled WGS sequence"/>
</dbReference>
<evidence type="ECO:0000313" key="3">
    <source>
        <dbReference type="Proteomes" id="UP001499854"/>
    </source>
</evidence>
<dbReference type="EMBL" id="BAAAQM010000069">
    <property type="protein sequence ID" value="GAA2000857.1"/>
    <property type="molecule type" value="Genomic_DNA"/>
</dbReference>
<accession>A0ABN2T7I5</accession>
<feature type="region of interest" description="Disordered" evidence="1">
    <location>
        <begin position="59"/>
        <end position="92"/>
    </location>
</feature>
<evidence type="ECO:0000313" key="2">
    <source>
        <dbReference type="EMBL" id="GAA2000857.1"/>
    </source>
</evidence>
<evidence type="ECO:0000256" key="1">
    <source>
        <dbReference type="SAM" id="MobiDB-lite"/>
    </source>
</evidence>
<comment type="caution">
    <text evidence="2">The sequence shown here is derived from an EMBL/GenBank/DDBJ whole genome shotgun (WGS) entry which is preliminary data.</text>
</comment>
<name>A0ABN2T7I5_9ACTN</name>
<keyword evidence="3" id="KW-1185">Reference proteome</keyword>
<sequence>MLRNACQSGAPREVVDGEDDAGIADVGADGPPVGPAELDDGVADDVSAVADPVAGTAVADVPEPPAGRAGRPHPAAVTPTAAAPASRRSVLL</sequence>
<reference evidence="2 3" key="1">
    <citation type="journal article" date="2019" name="Int. J. Syst. Evol. Microbiol.">
        <title>The Global Catalogue of Microorganisms (GCM) 10K type strain sequencing project: providing services to taxonomists for standard genome sequencing and annotation.</title>
        <authorList>
            <consortium name="The Broad Institute Genomics Platform"/>
            <consortium name="The Broad Institute Genome Sequencing Center for Infectious Disease"/>
            <person name="Wu L."/>
            <person name="Ma J."/>
        </authorList>
    </citation>
    <scope>NUCLEOTIDE SEQUENCE [LARGE SCALE GENOMIC DNA]</scope>
    <source>
        <strain evidence="2 3">JCM 16013</strain>
    </source>
</reference>
<feature type="compositionally biased region" description="Low complexity" evidence="1">
    <location>
        <begin position="66"/>
        <end position="92"/>
    </location>
</feature>
<gene>
    <name evidence="2" type="ORF">GCM10009838_78100</name>
</gene>